<feature type="compositionally biased region" description="Basic and acidic residues" evidence="3">
    <location>
        <begin position="1"/>
        <end position="10"/>
    </location>
</feature>
<dbReference type="EMBL" id="CAXLJM020000086">
    <property type="protein sequence ID" value="CAL8131146.1"/>
    <property type="molecule type" value="Genomic_DNA"/>
</dbReference>
<keyword evidence="6" id="KW-1185">Reference proteome</keyword>
<evidence type="ECO:0000256" key="1">
    <source>
        <dbReference type="PROSITE-ProRule" id="PRU00042"/>
    </source>
</evidence>
<name>A0ABP1RMV3_9HEXA</name>
<feature type="region of interest" description="Disordered" evidence="3">
    <location>
        <begin position="1"/>
        <end position="26"/>
    </location>
</feature>
<comment type="caution">
    <text evidence="5">The sequence shown here is derived from an EMBL/GenBank/DDBJ whole genome shotgun (WGS) entry which is preliminary data.</text>
</comment>
<dbReference type="Proteomes" id="UP001642540">
    <property type="component" value="Unassembled WGS sequence"/>
</dbReference>
<organism evidence="5 6">
    <name type="scientific">Orchesella dallaii</name>
    <dbReference type="NCBI Taxonomy" id="48710"/>
    <lineage>
        <taxon>Eukaryota</taxon>
        <taxon>Metazoa</taxon>
        <taxon>Ecdysozoa</taxon>
        <taxon>Arthropoda</taxon>
        <taxon>Hexapoda</taxon>
        <taxon>Collembola</taxon>
        <taxon>Entomobryomorpha</taxon>
        <taxon>Entomobryoidea</taxon>
        <taxon>Orchesellidae</taxon>
        <taxon>Orchesellinae</taxon>
        <taxon>Orchesella</taxon>
    </lineage>
</organism>
<reference evidence="5 6" key="1">
    <citation type="submission" date="2024-08" db="EMBL/GenBank/DDBJ databases">
        <authorList>
            <person name="Cucini C."/>
            <person name="Frati F."/>
        </authorList>
    </citation>
    <scope>NUCLEOTIDE SEQUENCE [LARGE SCALE GENOMIC DNA]</scope>
</reference>
<keyword evidence="2" id="KW-0175">Coiled coil</keyword>
<feature type="compositionally biased region" description="Low complexity" evidence="3">
    <location>
        <begin position="46"/>
        <end position="65"/>
    </location>
</feature>
<evidence type="ECO:0000256" key="2">
    <source>
        <dbReference type="SAM" id="Coils"/>
    </source>
</evidence>
<protein>
    <recommendedName>
        <fullName evidence="4">C2H2-type domain-containing protein</fullName>
    </recommendedName>
</protein>
<evidence type="ECO:0000313" key="6">
    <source>
        <dbReference type="Proteomes" id="UP001642540"/>
    </source>
</evidence>
<keyword evidence="1" id="KW-0479">Metal-binding</keyword>
<proteinExistence type="predicted"/>
<dbReference type="PROSITE" id="PS00028">
    <property type="entry name" value="ZINC_FINGER_C2H2_1"/>
    <property type="match status" value="1"/>
</dbReference>
<dbReference type="EMBL" id="CAXLJM020000086">
    <property type="protein sequence ID" value="CAL8131148.1"/>
    <property type="molecule type" value="Genomic_DNA"/>
</dbReference>
<evidence type="ECO:0000256" key="3">
    <source>
        <dbReference type="SAM" id="MobiDB-lite"/>
    </source>
</evidence>
<dbReference type="InterPro" id="IPR013087">
    <property type="entry name" value="Znf_C2H2_type"/>
</dbReference>
<accession>A0ABP1RMV3</accession>
<sequence>MNPIFKHENDTSSVMSNEAVSIEQEELSEGIPPLLIDLTNSGANVSGSQSPSSSSARSGSQYSPYVSTNPLRDSEIRALFNFMGKQEEINHELFENLENFKEEMRMEMNRKNNQIASLQHDVDELKKILEENGIYLKDIKDNRQKLSAKRKHSEEGEMRGEENNVKRIRNEYNSSENQIESDGISEATLAAYYQADSARNEEAKEDDDDHERLHEIQNLEATGTFECLEWNCMLTFDDKLLRNLHLNSAHGYVKASNGSLRCTTDECGKDFTCLESCWEHKKSEHQ</sequence>
<dbReference type="PROSITE" id="PS50157">
    <property type="entry name" value="ZINC_FINGER_C2H2_2"/>
    <property type="match status" value="1"/>
</dbReference>
<keyword evidence="1" id="KW-0862">Zinc</keyword>
<keyword evidence="1" id="KW-0863">Zinc-finger</keyword>
<evidence type="ECO:0000259" key="4">
    <source>
        <dbReference type="PROSITE" id="PS50157"/>
    </source>
</evidence>
<feature type="coiled-coil region" evidence="2">
    <location>
        <begin position="83"/>
        <end position="178"/>
    </location>
</feature>
<feature type="domain" description="C2H2-type" evidence="4">
    <location>
        <begin position="260"/>
        <end position="286"/>
    </location>
</feature>
<feature type="region of interest" description="Disordered" evidence="3">
    <location>
        <begin position="38"/>
        <end position="68"/>
    </location>
</feature>
<gene>
    <name evidence="5" type="ORF">ODALV1_LOCUS24045</name>
</gene>
<evidence type="ECO:0000313" key="5">
    <source>
        <dbReference type="EMBL" id="CAL8131148.1"/>
    </source>
</evidence>